<name>A0ABY5LDW7_9VIBR</name>
<sequence>MLNKLKHRLAHAAENIAELENHLGRYVEREGSSCKISKHEVYLEYPHDLTFEEASIQAEALLNLCKIPSEDDGEERSLLLDISGKDGMTKLHFDLSIREEDDLLAQYICSQLQQSFKELAQRTLSTSTA</sequence>
<dbReference type="Proteomes" id="UP001058602">
    <property type="component" value="Chromosome 1"/>
</dbReference>
<dbReference type="EMBL" id="CP102096">
    <property type="protein sequence ID" value="UUM29666.1"/>
    <property type="molecule type" value="Genomic_DNA"/>
</dbReference>
<evidence type="ECO:0000256" key="1">
    <source>
        <dbReference type="SAM" id="Coils"/>
    </source>
</evidence>
<evidence type="ECO:0000313" key="2">
    <source>
        <dbReference type="EMBL" id="UUM29666.1"/>
    </source>
</evidence>
<evidence type="ECO:0000313" key="3">
    <source>
        <dbReference type="Proteomes" id="UP001058602"/>
    </source>
</evidence>
<proteinExistence type="predicted"/>
<dbReference type="RefSeq" id="WP_257083458.1">
    <property type="nucleotide sequence ID" value="NZ_CP102096.1"/>
</dbReference>
<keyword evidence="3" id="KW-1185">Reference proteome</keyword>
<gene>
    <name evidence="2" type="ORF">NP165_08035</name>
</gene>
<reference evidence="2" key="1">
    <citation type="submission" date="2022-07" db="EMBL/GenBank/DDBJ databases">
        <title>Complete genome of Vibrio japonicus strain JCM 31412T and phylogenomic assessment of the Nereis clade of the genus Vibrio.</title>
        <authorList>
            <person name="Shlafstein M.D."/>
            <person name="Emsley S.A."/>
            <person name="Ushijima B."/>
            <person name="Videau P."/>
            <person name="Saw J.H."/>
        </authorList>
    </citation>
    <scope>NUCLEOTIDE SEQUENCE</scope>
    <source>
        <strain evidence="2">JCM 31412</strain>
    </source>
</reference>
<feature type="coiled-coil region" evidence="1">
    <location>
        <begin position="2"/>
        <end position="29"/>
    </location>
</feature>
<accession>A0ABY5LDW7</accession>
<organism evidence="2 3">
    <name type="scientific">Vibrio japonicus</name>
    <dbReference type="NCBI Taxonomy" id="1824638"/>
    <lineage>
        <taxon>Bacteria</taxon>
        <taxon>Pseudomonadati</taxon>
        <taxon>Pseudomonadota</taxon>
        <taxon>Gammaproteobacteria</taxon>
        <taxon>Vibrionales</taxon>
        <taxon>Vibrionaceae</taxon>
        <taxon>Vibrio</taxon>
    </lineage>
</organism>
<keyword evidence="1" id="KW-0175">Coiled coil</keyword>
<protein>
    <submittedName>
        <fullName evidence="2">Uncharacterized protein</fullName>
    </submittedName>
</protein>